<dbReference type="WBParaSite" id="ECPE_0000782901-mRNA-1">
    <property type="protein sequence ID" value="ECPE_0000782901-mRNA-1"/>
    <property type="gene ID" value="ECPE_0000782901"/>
</dbReference>
<evidence type="ECO:0000313" key="3">
    <source>
        <dbReference type="Proteomes" id="UP000272942"/>
    </source>
</evidence>
<feature type="compositionally biased region" description="Acidic residues" evidence="1">
    <location>
        <begin position="142"/>
        <end position="170"/>
    </location>
</feature>
<feature type="region of interest" description="Disordered" evidence="1">
    <location>
        <begin position="138"/>
        <end position="176"/>
    </location>
</feature>
<feature type="region of interest" description="Disordered" evidence="1">
    <location>
        <begin position="307"/>
        <end position="415"/>
    </location>
</feature>
<feature type="compositionally biased region" description="Basic and acidic residues" evidence="1">
    <location>
        <begin position="683"/>
        <end position="714"/>
    </location>
</feature>
<feature type="compositionally biased region" description="Polar residues" evidence="1">
    <location>
        <begin position="310"/>
        <end position="331"/>
    </location>
</feature>
<dbReference type="EMBL" id="UZAN01045108">
    <property type="protein sequence ID" value="VDP82084.1"/>
    <property type="molecule type" value="Genomic_DNA"/>
</dbReference>
<name>A0A183ALH5_9TREM</name>
<gene>
    <name evidence="2" type="ORF">ECPE_LOCUS7810</name>
</gene>
<feature type="compositionally biased region" description="Polar residues" evidence="1">
    <location>
        <begin position="52"/>
        <end position="66"/>
    </location>
</feature>
<protein>
    <submittedName>
        <fullName evidence="2 4">Uncharacterized protein</fullName>
    </submittedName>
</protein>
<proteinExistence type="predicted"/>
<feature type="region of interest" description="Disordered" evidence="1">
    <location>
        <begin position="274"/>
        <end position="294"/>
    </location>
</feature>
<feature type="region of interest" description="Disordered" evidence="1">
    <location>
        <begin position="666"/>
        <end position="737"/>
    </location>
</feature>
<dbReference type="AlphaFoldDB" id="A0A183ALH5"/>
<accession>A0A183ALH5</accession>
<feature type="region of interest" description="Disordered" evidence="1">
    <location>
        <begin position="51"/>
        <end position="74"/>
    </location>
</feature>
<feature type="compositionally biased region" description="Polar residues" evidence="1">
    <location>
        <begin position="356"/>
        <end position="373"/>
    </location>
</feature>
<evidence type="ECO:0000313" key="2">
    <source>
        <dbReference type="EMBL" id="VDP82084.1"/>
    </source>
</evidence>
<reference evidence="2 3" key="2">
    <citation type="submission" date="2018-11" db="EMBL/GenBank/DDBJ databases">
        <authorList>
            <consortium name="Pathogen Informatics"/>
        </authorList>
    </citation>
    <scope>NUCLEOTIDE SEQUENCE [LARGE SCALE GENOMIC DNA]</scope>
    <source>
        <strain evidence="2 3">Egypt</strain>
    </source>
</reference>
<dbReference type="OrthoDB" id="4062651at2759"/>
<evidence type="ECO:0000313" key="4">
    <source>
        <dbReference type="WBParaSite" id="ECPE_0000782901-mRNA-1"/>
    </source>
</evidence>
<sequence>MRRLYETSGSRWAWEASLRPSFAEVHAELEQMYTTMNIEAEVARELEKRQAAFSTASPSGQPTRGPSETMGDPACSGRFVDVRRAGSMSSQGFSVPLDSSGVAVPTPRWLHAAETAHHPPRIGHPSGLPNRVVHEGVIRSEVEDDDDIQEDEGDEDEDEEGEFEDSDEEDPRDRWRQRTNVMRRSAGQVTHSSESSQPVVVVGARSKFSINEASNAVEGDSSAHVVDQLRNQMQATSMTPREGFHVCSNAKSGRRDPSSSQTRVFASQSPIPITQGQRYYTPPPNVSNLSAVQSHREPIPDDLMAAGASASKQRSIATTAAGSSHSMNSAGFSRDKGDRPTNTRPGRSRVCRTRGASATHSSATQNHPLNGTTRSRDTDTPDESGVGESIISNDSPADSGGGVIGSAPPNVPTSDTRAMALSASCKTVDNPSAPNAFVQAKNSYPANLVSQSSVPAGLPSHGTFQPSPSATGITTSSVSAISTQATTRTVSQPALRLDAEAMDQFATLPPQDRIGRYLESLNEIGSTVNSTPSTQAQPRLHLPRDIGEQPLNTNSLFFLQYPPPPPPPLPEHNAPVSLSASQALHEKEFPSDSNPMIASYLSETQPILETSSFSAIRSQNHEPGARIADSTHGYPGGDGHSVCVGCNNTGNTSNCFTKDGFAGSKHHRIGNSNLPRQRRHPKDGHDSDAEDRRPDSLERSGEESNTEEVTRSGEEETLSLASESPSPNGGDRDPIHQALESTGTDLHSEEHDTEVDDVYQAPEACYSMIAASCGAGVTPAAGVMHGNDNLPKSLSALISRLELLIRDLVQLTHSGFDSATGETGPDLALLQMTDTLDAFRAEVEAYVVCRERNLDGLPTTVLHACDTLGRQTSLLAFELGGADVSISVDTSDSVSRRRSDIPWSSLRSSVLPALEDLLKHLVRLSDVESTGSRSEISVHDTP</sequence>
<dbReference type="Proteomes" id="UP000272942">
    <property type="component" value="Unassembled WGS sequence"/>
</dbReference>
<evidence type="ECO:0000256" key="1">
    <source>
        <dbReference type="SAM" id="MobiDB-lite"/>
    </source>
</evidence>
<keyword evidence="3" id="KW-1185">Reference proteome</keyword>
<reference evidence="4" key="1">
    <citation type="submission" date="2016-06" db="UniProtKB">
        <authorList>
            <consortium name="WormBaseParasite"/>
        </authorList>
    </citation>
    <scope>IDENTIFICATION</scope>
</reference>
<organism evidence="4">
    <name type="scientific">Echinostoma caproni</name>
    <dbReference type="NCBI Taxonomy" id="27848"/>
    <lineage>
        <taxon>Eukaryota</taxon>
        <taxon>Metazoa</taxon>
        <taxon>Spiralia</taxon>
        <taxon>Lophotrochozoa</taxon>
        <taxon>Platyhelminthes</taxon>
        <taxon>Trematoda</taxon>
        <taxon>Digenea</taxon>
        <taxon>Plagiorchiida</taxon>
        <taxon>Echinostomata</taxon>
        <taxon>Echinostomatoidea</taxon>
        <taxon>Echinostomatidae</taxon>
        <taxon>Echinostoma</taxon>
    </lineage>
</organism>